<dbReference type="OrthoDB" id="22544at10239"/>
<dbReference type="EMBL" id="KC699836">
    <property type="protein sequence ID" value="AGK86827.1"/>
    <property type="molecule type" value="Genomic_DNA"/>
</dbReference>
<name>R4JDP0_9CAUD</name>
<gene>
    <name evidence="1" type="ORF">SIOphi_00095</name>
</gene>
<protein>
    <submittedName>
        <fullName evidence="1">Uncharacterized protein</fullName>
    </submittedName>
</protein>
<evidence type="ECO:0000313" key="2">
    <source>
        <dbReference type="Proteomes" id="UP000258501"/>
    </source>
</evidence>
<evidence type="ECO:0000313" key="1">
    <source>
        <dbReference type="EMBL" id="AGK86827.1"/>
    </source>
</evidence>
<proteinExistence type="predicted"/>
<sequence length="109" mass="12809">MASFNEDTKWMEAKRAIGDMNWIEIVSYYRSIDGENVFVYSVLDGDRRLIIDVIDDDLVLLMDSKGEPVSESYESVMNSRKVFKYSKDTELHSFHFDGKEFKFPIESYK</sequence>
<dbReference type="Proteomes" id="UP000258501">
    <property type="component" value="Segment"/>
</dbReference>
<organism evidence="1 2">
    <name type="scientific">Bacillus phage SIOphi</name>
    <dbReference type="NCBI Taxonomy" id="1285382"/>
    <lineage>
        <taxon>Viruses</taxon>
        <taxon>Duplodnaviria</taxon>
        <taxon>Heunggongvirae</taxon>
        <taxon>Uroviricota</taxon>
        <taxon>Caudoviricetes</taxon>
        <taxon>Herelleviridae</taxon>
        <taxon>Bastillevirinae</taxon>
        <taxon>Siophivirus</taxon>
        <taxon>Siophivirus SIOphi</taxon>
    </lineage>
</organism>
<reference evidence="1 2" key="1">
    <citation type="submission" date="2013-02" db="EMBL/GenBank/DDBJ databases">
        <authorList>
            <person name="Lukaszewicz M."/>
            <person name="Biegalska A."/>
            <person name="Krasowska A."/>
        </authorList>
    </citation>
    <scope>NUCLEOTIDE SEQUENCE [LARGE SCALE GENOMIC DNA]</scope>
</reference>
<accession>R4JDP0</accession>
<keyword evidence="2" id="KW-1185">Reference proteome</keyword>